<proteinExistence type="inferred from homology"/>
<reference evidence="9 10" key="1">
    <citation type="journal article" date="2016" name="Environ. Microbiol.">
        <title>New Methyloceanibacter diversity from North Sea sediments includes methanotroph containing solely the soluble methane monooxygenase.</title>
        <authorList>
            <person name="Vekeman B."/>
            <person name="Kerckhof F.M."/>
            <person name="Cremers G."/>
            <person name="de Vos P."/>
            <person name="Vandamme P."/>
            <person name="Boon N."/>
            <person name="Op den Camp H.J."/>
            <person name="Heylen K."/>
        </authorList>
    </citation>
    <scope>NUCLEOTIDE SEQUENCE [LARGE SCALE GENOMIC DNA]</scope>
    <source>
        <strain evidence="9 10">R-67177</strain>
    </source>
</reference>
<feature type="transmembrane region" description="Helical" evidence="8">
    <location>
        <begin position="12"/>
        <end position="38"/>
    </location>
</feature>
<feature type="transmembrane region" description="Helical" evidence="8">
    <location>
        <begin position="407"/>
        <end position="430"/>
    </location>
</feature>
<dbReference type="PANTHER" id="PTHR30047:SF7">
    <property type="entry name" value="HIGH-AFFINITY CHOLINE TRANSPORT PROTEIN"/>
    <property type="match status" value="1"/>
</dbReference>
<feature type="transmembrane region" description="Helical" evidence="8">
    <location>
        <begin position="151"/>
        <end position="174"/>
    </location>
</feature>
<evidence type="ECO:0000256" key="1">
    <source>
        <dbReference type="ARBA" id="ARBA00004651"/>
    </source>
</evidence>
<evidence type="ECO:0008006" key="11">
    <source>
        <dbReference type="Google" id="ProtNLM"/>
    </source>
</evidence>
<comment type="caution">
    <text evidence="9">The sequence shown here is derived from an EMBL/GenBank/DDBJ whole genome shotgun (WGS) entry which is preliminary data.</text>
</comment>
<feature type="transmembrane region" description="Helical" evidence="8">
    <location>
        <begin position="242"/>
        <end position="261"/>
    </location>
</feature>
<sequence length="526" mass="55900">MEAGRDSGSDSPLAHCTIGVPASAKLVVLIFVVATIGWPTLAEESFAAARDVISESAGWLYGAVVSAALIMCVVLALGHWGKVRLGADDERPEFGWLSWAAMLFAAGMGIGLVFWSIAEPLTHYAGNPLIAAWGPDPSSVIRARVAMEITFFHWGLMPWALYTVAGLIFAYFSFRKSEPLTVRSAMRPLIGDGVNRWPGKLADVVAIVATVFGLATSLGFGADQINAGLNRLFGWHVSTEHKLLLVAVISGAAVLSVSSGLDRGIRLLSLANIWLAALILAVVLVSAPLEPILRNFTLRLGDYLAQLPWLTYETASDDTGWASSWTTFYWGWWISWTPFVGLFIARISRGRTVREFILGVLLVPTGITFVWLSIMGGAAISAARAGPAIIDIAKNAPALSLYVMIDYLQTGVFATIVAAAATLLVAIFFVTSADSGTLVVTTMQSGGHTEPPILERVQWGIGIGAVAAALLIAGGLGALQAMAIAAALPFSIVLVALGVGFMAELHEDATQQRKARRASRKSRRAG</sequence>
<feature type="transmembrane region" description="Helical" evidence="8">
    <location>
        <begin position="99"/>
        <end position="118"/>
    </location>
</feature>
<name>A0A1E3WAD5_9HYPH</name>
<dbReference type="PANTHER" id="PTHR30047">
    <property type="entry name" value="HIGH-AFFINITY CHOLINE TRANSPORT PROTEIN-RELATED"/>
    <property type="match status" value="1"/>
</dbReference>
<dbReference type="InterPro" id="IPR000060">
    <property type="entry name" value="BCCT_transptr"/>
</dbReference>
<dbReference type="Pfam" id="PF02028">
    <property type="entry name" value="BCCT"/>
    <property type="match status" value="1"/>
</dbReference>
<feature type="transmembrane region" description="Helical" evidence="8">
    <location>
        <begin position="268"/>
        <end position="289"/>
    </location>
</feature>
<comment type="subcellular location">
    <subcellularLocation>
        <location evidence="1">Cell membrane</location>
        <topology evidence="1">Multi-pass membrane protein</topology>
    </subcellularLocation>
</comment>
<organism evidence="9 10">
    <name type="scientific">Methyloceanibacter marginalis</name>
    <dbReference type="NCBI Taxonomy" id="1774971"/>
    <lineage>
        <taxon>Bacteria</taxon>
        <taxon>Pseudomonadati</taxon>
        <taxon>Pseudomonadota</taxon>
        <taxon>Alphaproteobacteria</taxon>
        <taxon>Hyphomicrobiales</taxon>
        <taxon>Hyphomicrobiaceae</taxon>
        <taxon>Methyloceanibacter</taxon>
    </lineage>
</organism>
<keyword evidence="7 8" id="KW-0472">Membrane</keyword>
<evidence type="ECO:0000256" key="7">
    <source>
        <dbReference type="ARBA" id="ARBA00023136"/>
    </source>
</evidence>
<dbReference type="GO" id="GO:0005886">
    <property type="term" value="C:plasma membrane"/>
    <property type="evidence" value="ECO:0007669"/>
    <property type="project" value="UniProtKB-SubCell"/>
</dbReference>
<keyword evidence="10" id="KW-1185">Reference proteome</keyword>
<feature type="transmembrane region" description="Helical" evidence="8">
    <location>
        <begin position="356"/>
        <end position="374"/>
    </location>
</feature>
<evidence type="ECO:0000313" key="9">
    <source>
        <dbReference type="EMBL" id="ODS02057.1"/>
    </source>
</evidence>
<evidence type="ECO:0000256" key="6">
    <source>
        <dbReference type="ARBA" id="ARBA00022989"/>
    </source>
</evidence>
<feature type="transmembrane region" description="Helical" evidence="8">
    <location>
        <begin position="58"/>
        <end position="78"/>
    </location>
</feature>
<dbReference type="EMBL" id="LPWD01000418">
    <property type="protein sequence ID" value="ODS02057.1"/>
    <property type="molecule type" value="Genomic_DNA"/>
</dbReference>
<evidence type="ECO:0000256" key="2">
    <source>
        <dbReference type="ARBA" id="ARBA00005658"/>
    </source>
</evidence>
<feature type="transmembrane region" description="Helical" evidence="8">
    <location>
        <begin position="482"/>
        <end position="503"/>
    </location>
</feature>
<feature type="transmembrane region" description="Helical" evidence="8">
    <location>
        <begin position="201"/>
        <end position="222"/>
    </location>
</feature>
<evidence type="ECO:0000256" key="4">
    <source>
        <dbReference type="ARBA" id="ARBA00022475"/>
    </source>
</evidence>
<keyword evidence="3" id="KW-0813">Transport</keyword>
<evidence type="ECO:0000313" key="10">
    <source>
        <dbReference type="Proteomes" id="UP000095042"/>
    </source>
</evidence>
<gene>
    <name evidence="9" type="ORF">AUC71_02610</name>
</gene>
<dbReference type="NCBIfam" id="TIGR00842">
    <property type="entry name" value="bcct"/>
    <property type="match status" value="1"/>
</dbReference>
<feature type="transmembrane region" description="Helical" evidence="8">
    <location>
        <begin position="327"/>
        <end position="344"/>
    </location>
</feature>
<comment type="similarity">
    <text evidence="2">Belongs to the BCCT transporter (TC 2.A.15) family.</text>
</comment>
<evidence type="ECO:0000256" key="5">
    <source>
        <dbReference type="ARBA" id="ARBA00022692"/>
    </source>
</evidence>
<keyword evidence="4" id="KW-1003">Cell membrane</keyword>
<evidence type="ECO:0000256" key="3">
    <source>
        <dbReference type="ARBA" id="ARBA00022448"/>
    </source>
</evidence>
<accession>A0A1E3WAD5</accession>
<keyword evidence="6 8" id="KW-1133">Transmembrane helix</keyword>
<dbReference type="GO" id="GO:0022857">
    <property type="term" value="F:transmembrane transporter activity"/>
    <property type="evidence" value="ECO:0007669"/>
    <property type="project" value="InterPro"/>
</dbReference>
<dbReference type="Proteomes" id="UP000095042">
    <property type="component" value="Unassembled WGS sequence"/>
</dbReference>
<protein>
    <recommendedName>
        <fullName evidence="11">Glycine/betaine ABC transporter permease</fullName>
    </recommendedName>
</protein>
<keyword evidence="5 8" id="KW-0812">Transmembrane</keyword>
<evidence type="ECO:0000256" key="8">
    <source>
        <dbReference type="SAM" id="Phobius"/>
    </source>
</evidence>
<feature type="transmembrane region" description="Helical" evidence="8">
    <location>
        <begin position="457"/>
        <end position="476"/>
    </location>
</feature>
<dbReference type="AlphaFoldDB" id="A0A1E3WAD5"/>